<feature type="transmembrane region" description="Helical" evidence="7">
    <location>
        <begin position="249"/>
        <end position="268"/>
    </location>
</feature>
<dbReference type="OMA" id="MCTITTI"/>
<sequence>MWAPPNRQTDADREYLRNLFPLFKNLPNEENFQFPLAVDPDYVPPINTFYCFMSGAVLISLATGTVSLRLWVRSRGVFGTDDWVMLAAFLFYCALNVVNVTAVFGSGLGYHLYDNSMKDIYAFLVLEFLHVIFLFCTLHLCRCSIIHLFLRLAHLQSPTQQRYLYFVNTLSYLFMIGCVLFEVFDCGVPVAHNSFRLQSQFDGTCVGARSMLAYGLLIAGHIILDALTIFPPLVVLVRLPLAPGKKFNLIFLLILGVFTMVSSAIRLYVFYRIMLESFDLTWHATGVAFWGILESSLAAIIVSLPALNQVMIKFFKGVRERTTGGPNSTITGRGMSIFERHQFFRGAGKFLSFSAGGSAKLTVSGGGTIAPPDNTYVELGDFKSERQTKTASTVVEQSQPSPLSPPDIMQRTANDLEPDITRTFFLTDDLEQQREDGDSAGSMRNVQRPERTYTRRPSSPTISRS</sequence>
<feature type="region of interest" description="Disordered" evidence="6">
    <location>
        <begin position="427"/>
        <end position="465"/>
    </location>
</feature>
<reference evidence="10" key="2">
    <citation type="submission" date="2013-04" db="EMBL/GenBank/DDBJ databases">
        <title>Genomic mechanisms accounting for the adaptation to parasitism in nematode-trapping fungi.</title>
        <authorList>
            <person name="Ahren D.G."/>
        </authorList>
    </citation>
    <scope>NUCLEOTIDE SEQUENCE [LARGE SCALE GENOMIC DNA]</scope>
    <source>
        <strain evidence="10">CBS 200.50</strain>
    </source>
</reference>
<evidence type="ECO:0000313" key="9">
    <source>
        <dbReference type="EMBL" id="EPS44340.1"/>
    </source>
</evidence>
<evidence type="ECO:0000256" key="2">
    <source>
        <dbReference type="ARBA" id="ARBA00022692"/>
    </source>
</evidence>
<dbReference type="InterPro" id="IPR052337">
    <property type="entry name" value="SAT4-like"/>
</dbReference>
<evidence type="ECO:0000256" key="6">
    <source>
        <dbReference type="SAM" id="MobiDB-lite"/>
    </source>
</evidence>
<dbReference type="InterPro" id="IPR049326">
    <property type="entry name" value="Rhodopsin_dom_fungi"/>
</dbReference>
<comment type="subcellular location">
    <subcellularLocation>
        <location evidence="1">Membrane</location>
        <topology evidence="1">Multi-pass membrane protein</topology>
    </subcellularLocation>
</comment>
<dbReference type="PANTHER" id="PTHR33048:SF47">
    <property type="entry name" value="INTEGRAL MEMBRANE PROTEIN-RELATED"/>
    <property type="match status" value="1"/>
</dbReference>
<evidence type="ECO:0000313" key="10">
    <source>
        <dbReference type="Proteomes" id="UP000015100"/>
    </source>
</evidence>
<organism evidence="9 10">
    <name type="scientific">Dactylellina haptotyla (strain CBS 200.50)</name>
    <name type="common">Nematode-trapping fungus</name>
    <name type="synonym">Monacrosporium haptotylum</name>
    <dbReference type="NCBI Taxonomy" id="1284197"/>
    <lineage>
        <taxon>Eukaryota</taxon>
        <taxon>Fungi</taxon>
        <taxon>Dikarya</taxon>
        <taxon>Ascomycota</taxon>
        <taxon>Pezizomycotina</taxon>
        <taxon>Orbiliomycetes</taxon>
        <taxon>Orbiliales</taxon>
        <taxon>Orbiliaceae</taxon>
        <taxon>Dactylellina</taxon>
    </lineage>
</organism>
<feature type="transmembrane region" description="Helical" evidence="7">
    <location>
        <begin position="47"/>
        <end position="71"/>
    </location>
</feature>
<feature type="transmembrane region" description="Helical" evidence="7">
    <location>
        <begin position="288"/>
        <end position="307"/>
    </location>
</feature>
<keyword evidence="2 7" id="KW-0812">Transmembrane</keyword>
<dbReference type="PANTHER" id="PTHR33048">
    <property type="entry name" value="PTH11-LIKE INTEGRAL MEMBRANE PROTEIN (AFU_ORTHOLOGUE AFUA_5G11245)"/>
    <property type="match status" value="1"/>
</dbReference>
<comment type="caution">
    <text evidence="9">The sequence shown here is derived from an EMBL/GenBank/DDBJ whole genome shotgun (WGS) entry which is preliminary data.</text>
</comment>
<feature type="compositionally biased region" description="Low complexity" evidence="6">
    <location>
        <begin position="455"/>
        <end position="465"/>
    </location>
</feature>
<feature type="transmembrane region" description="Helical" evidence="7">
    <location>
        <begin position="163"/>
        <end position="191"/>
    </location>
</feature>
<dbReference type="HOGENOM" id="CLU_042292_0_0_1"/>
<dbReference type="Pfam" id="PF20684">
    <property type="entry name" value="Fung_rhodopsin"/>
    <property type="match status" value="1"/>
</dbReference>
<feature type="compositionally biased region" description="Polar residues" evidence="6">
    <location>
        <begin position="389"/>
        <end position="401"/>
    </location>
</feature>
<evidence type="ECO:0000256" key="7">
    <source>
        <dbReference type="SAM" id="Phobius"/>
    </source>
</evidence>
<reference evidence="9 10" key="1">
    <citation type="journal article" date="2013" name="PLoS Genet.">
        <title>Genomic mechanisms accounting for the adaptation to parasitism in nematode-trapping fungi.</title>
        <authorList>
            <person name="Meerupati T."/>
            <person name="Andersson K.M."/>
            <person name="Friman E."/>
            <person name="Kumar D."/>
            <person name="Tunlid A."/>
            <person name="Ahren D."/>
        </authorList>
    </citation>
    <scope>NUCLEOTIDE SEQUENCE [LARGE SCALE GENOMIC DNA]</scope>
    <source>
        <strain evidence="9 10">CBS 200.50</strain>
    </source>
</reference>
<dbReference type="GO" id="GO:0016020">
    <property type="term" value="C:membrane"/>
    <property type="evidence" value="ECO:0007669"/>
    <property type="project" value="UniProtKB-SubCell"/>
</dbReference>
<accession>S8AN50</accession>
<feature type="transmembrane region" description="Helical" evidence="7">
    <location>
        <begin position="211"/>
        <end position="237"/>
    </location>
</feature>
<keyword evidence="3 7" id="KW-1133">Transmembrane helix</keyword>
<feature type="domain" description="Rhodopsin" evidence="8">
    <location>
        <begin position="68"/>
        <end position="311"/>
    </location>
</feature>
<dbReference type="STRING" id="1284197.S8AN50"/>
<evidence type="ECO:0000256" key="4">
    <source>
        <dbReference type="ARBA" id="ARBA00023136"/>
    </source>
</evidence>
<evidence type="ECO:0000256" key="1">
    <source>
        <dbReference type="ARBA" id="ARBA00004141"/>
    </source>
</evidence>
<dbReference type="Proteomes" id="UP000015100">
    <property type="component" value="Unassembled WGS sequence"/>
</dbReference>
<comment type="similarity">
    <text evidence="5">Belongs to the SAT4 family.</text>
</comment>
<dbReference type="EMBL" id="AQGS01000051">
    <property type="protein sequence ID" value="EPS44340.1"/>
    <property type="molecule type" value="Genomic_DNA"/>
</dbReference>
<proteinExistence type="inferred from homology"/>
<dbReference type="AlphaFoldDB" id="S8AN50"/>
<evidence type="ECO:0000256" key="3">
    <source>
        <dbReference type="ARBA" id="ARBA00022989"/>
    </source>
</evidence>
<evidence type="ECO:0000256" key="5">
    <source>
        <dbReference type="ARBA" id="ARBA00038359"/>
    </source>
</evidence>
<feature type="transmembrane region" description="Helical" evidence="7">
    <location>
        <begin position="83"/>
        <end position="108"/>
    </location>
</feature>
<feature type="transmembrane region" description="Helical" evidence="7">
    <location>
        <begin position="120"/>
        <end position="142"/>
    </location>
</feature>
<evidence type="ECO:0000259" key="8">
    <source>
        <dbReference type="Pfam" id="PF20684"/>
    </source>
</evidence>
<name>S8AN50_DACHA</name>
<keyword evidence="4 7" id="KW-0472">Membrane</keyword>
<feature type="region of interest" description="Disordered" evidence="6">
    <location>
        <begin position="387"/>
        <end position="411"/>
    </location>
</feature>
<protein>
    <recommendedName>
        <fullName evidence="8">Rhodopsin domain-containing protein</fullName>
    </recommendedName>
</protein>
<keyword evidence="10" id="KW-1185">Reference proteome</keyword>
<dbReference type="OrthoDB" id="10017208at2759"/>
<gene>
    <name evidence="9" type="ORF">H072_1672</name>
</gene>